<evidence type="ECO:0000256" key="3">
    <source>
        <dbReference type="ARBA" id="ARBA00023004"/>
    </source>
</evidence>
<dbReference type="InterPro" id="IPR042216">
    <property type="entry name" value="MitoNEET_CISD"/>
</dbReference>
<accession>A0A1I1CD69</accession>
<dbReference type="OrthoDB" id="9795032at2"/>
<dbReference type="GO" id="GO:0005737">
    <property type="term" value="C:cytoplasm"/>
    <property type="evidence" value="ECO:0007669"/>
    <property type="project" value="UniProtKB-ARBA"/>
</dbReference>
<keyword evidence="7" id="KW-1185">Reference proteome</keyword>
<protein>
    <submittedName>
        <fullName evidence="6">Uncharacterized Fe-S cluster protein YjdI</fullName>
    </submittedName>
</protein>
<dbReference type="GO" id="GO:0051537">
    <property type="term" value="F:2 iron, 2 sulfur cluster binding"/>
    <property type="evidence" value="ECO:0007669"/>
    <property type="project" value="UniProtKB-KW"/>
</dbReference>
<dbReference type="SMART" id="SM00704">
    <property type="entry name" value="ZnF_CDGSH"/>
    <property type="match status" value="1"/>
</dbReference>
<sequence>MSDTPIHKEYSNGEVTITWEPHKCIHSKNCVTGLASVFDFEKRPWVNAEGASTEAIVKQINKCPSGALSYYFAEQKEKSTGDVMMEQLVEVVQNGPLMVYGNLKVKLPNGHIKNQSKVSAFCRCGSSQNKPFCDGSHKKINFEG</sequence>
<dbReference type="Pfam" id="PF09360">
    <property type="entry name" value="zf-CDGSH"/>
    <property type="match status" value="1"/>
</dbReference>
<evidence type="ECO:0000313" key="6">
    <source>
        <dbReference type="EMBL" id="SFB60504.1"/>
    </source>
</evidence>
<organism evidence="6 7">
    <name type="scientific">Algoriphagus aquimarinus</name>
    <dbReference type="NCBI Taxonomy" id="237018"/>
    <lineage>
        <taxon>Bacteria</taxon>
        <taxon>Pseudomonadati</taxon>
        <taxon>Bacteroidota</taxon>
        <taxon>Cytophagia</taxon>
        <taxon>Cytophagales</taxon>
        <taxon>Cyclobacteriaceae</taxon>
        <taxon>Algoriphagus</taxon>
    </lineage>
</organism>
<dbReference type="STRING" id="237018.SAMN04489723_12928"/>
<dbReference type="Pfam" id="PF06902">
    <property type="entry name" value="Fer4_19"/>
    <property type="match status" value="1"/>
</dbReference>
<dbReference type="AlphaFoldDB" id="A0A1I1CD69"/>
<gene>
    <name evidence="6" type="ORF">SAMN04489723_12928</name>
</gene>
<evidence type="ECO:0000259" key="5">
    <source>
        <dbReference type="SMART" id="SM00704"/>
    </source>
</evidence>
<evidence type="ECO:0000256" key="2">
    <source>
        <dbReference type="ARBA" id="ARBA00022723"/>
    </source>
</evidence>
<keyword evidence="4" id="KW-0411">Iron-sulfur</keyword>
<dbReference type="InterPro" id="IPR018967">
    <property type="entry name" value="FeS-contain_CDGSH-typ"/>
</dbReference>
<dbReference type="RefSeq" id="WP_092901796.1">
    <property type="nucleotide sequence ID" value="NZ_FOKK01000029.1"/>
</dbReference>
<dbReference type="EMBL" id="FOKK01000029">
    <property type="protein sequence ID" value="SFB60504.1"/>
    <property type="molecule type" value="Genomic_DNA"/>
</dbReference>
<proteinExistence type="predicted"/>
<evidence type="ECO:0000256" key="4">
    <source>
        <dbReference type="ARBA" id="ARBA00023014"/>
    </source>
</evidence>
<dbReference type="InterPro" id="IPR010693">
    <property type="entry name" value="Divergent_4Fe-4S_mono-cluster"/>
</dbReference>
<dbReference type="Gene3D" id="3.40.5.90">
    <property type="entry name" value="CDGSH iron-sulfur domain, mitoNEET-type"/>
    <property type="match status" value="1"/>
</dbReference>
<feature type="domain" description="Iron-binding zinc finger CDGSH type" evidence="5">
    <location>
        <begin position="106"/>
        <end position="143"/>
    </location>
</feature>
<name>A0A1I1CD69_9BACT</name>
<keyword evidence="1" id="KW-0001">2Fe-2S</keyword>
<dbReference type="Proteomes" id="UP000198790">
    <property type="component" value="Unassembled WGS sequence"/>
</dbReference>
<evidence type="ECO:0000313" key="7">
    <source>
        <dbReference type="Proteomes" id="UP000198790"/>
    </source>
</evidence>
<keyword evidence="2" id="KW-0479">Metal-binding</keyword>
<evidence type="ECO:0000256" key="1">
    <source>
        <dbReference type="ARBA" id="ARBA00022714"/>
    </source>
</evidence>
<dbReference type="GO" id="GO:0046872">
    <property type="term" value="F:metal ion binding"/>
    <property type="evidence" value="ECO:0007669"/>
    <property type="project" value="UniProtKB-KW"/>
</dbReference>
<reference evidence="6 7" key="1">
    <citation type="submission" date="2016-10" db="EMBL/GenBank/DDBJ databases">
        <authorList>
            <person name="de Groot N.N."/>
        </authorList>
    </citation>
    <scope>NUCLEOTIDE SEQUENCE [LARGE SCALE GENOMIC DNA]</scope>
    <source>
        <strain evidence="6 7">DSM 23399</strain>
    </source>
</reference>
<keyword evidence="3" id="KW-0408">Iron</keyword>